<comment type="caution">
    <text evidence="1">The sequence shown here is derived from an EMBL/GenBank/DDBJ whole genome shotgun (WGS) entry which is preliminary data.</text>
</comment>
<dbReference type="Proteomes" id="UP001150581">
    <property type="component" value="Unassembled WGS sequence"/>
</dbReference>
<proteinExistence type="predicted"/>
<gene>
    <name evidence="1" type="ORF">LPJ66_005536</name>
</gene>
<name>A0ACC1II91_9FUNG</name>
<dbReference type="EMBL" id="JANBPG010000782">
    <property type="protein sequence ID" value="KAJ1893825.1"/>
    <property type="molecule type" value="Genomic_DNA"/>
</dbReference>
<accession>A0ACC1II91</accession>
<sequence>MMFKLSTPMLALTALATVNAQPIVPRGETYPPNIVRIINDVADIFLLNESKFNPLYTPIIDVVIELASAKDQSNQEKVMSSLFASLDANNDPEAASQLAADADNLFDGLEEQPTEIVSLYSSLTSVLHKPSVASEMTAIFSELISFVAGLRSFIDGFDESEMAGAEAIEEDRESIKTQAQTENETKTKTKTTANPELESEVKSMAESAGQESAKEQEEEKLAEDSENASDNYSKVSGIKSKSPESSSSSAASTSHIAAGLLSVGVVAGMIAALF</sequence>
<protein>
    <submittedName>
        <fullName evidence="1">Uncharacterized protein</fullName>
    </submittedName>
</protein>
<evidence type="ECO:0000313" key="2">
    <source>
        <dbReference type="Proteomes" id="UP001150581"/>
    </source>
</evidence>
<reference evidence="1" key="1">
    <citation type="submission" date="2022-07" db="EMBL/GenBank/DDBJ databases">
        <title>Phylogenomic reconstructions and comparative analyses of Kickxellomycotina fungi.</title>
        <authorList>
            <person name="Reynolds N.K."/>
            <person name="Stajich J.E."/>
            <person name="Barry K."/>
            <person name="Grigoriev I.V."/>
            <person name="Crous P."/>
            <person name="Smith M.E."/>
        </authorList>
    </citation>
    <scope>NUCLEOTIDE SEQUENCE</scope>
    <source>
        <strain evidence="1">Benny 63K</strain>
    </source>
</reference>
<organism evidence="1 2">
    <name type="scientific">Kickxella alabastrina</name>
    <dbReference type="NCBI Taxonomy" id="61397"/>
    <lineage>
        <taxon>Eukaryota</taxon>
        <taxon>Fungi</taxon>
        <taxon>Fungi incertae sedis</taxon>
        <taxon>Zoopagomycota</taxon>
        <taxon>Kickxellomycotina</taxon>
        <taxon>Kickxellomycetes</taxon>
        <taxon>Kickxellales</taxon>
        <taxon>Kickxellaceae</taxon>
        <taxon>Kickxella</taxon>
    </lineage>
</organism>
<keyword evidence="2" id="KW-1185">Reference proteome</keyword>
<evidence type="ECO:0000313" key="1">
    <source>
        <dbReference type="EMBL" id="KAJ1893825.1"/>
    </source>
</evidence>